<comment type="caution">
    <text evidence="2">The sequence shown here is derived from an EMBL/GenBank/DDBJ whole genome shotgun (WGS) entry which is preliminary data.</text>
</comment>
<feature type="transmembrane region" description="Helical" evidence="1">
    <location>
        <begin position="42"/>
        <end position="62"/>
    </location>
</feature>
<feature type="transmembrane region" description="Helical" evidence="1">
    <location>
        <begin position="68"/>
        <end position="88"/>
    </location>
</feature>
<accession>A0ABS7PIR9</accession>
<feature type="transmembrane region" description="Helical" evidence="1">
    <location>
        <begin position="117"/>
        <end position="139"/>
    </location>
</feature>
<sequence length="261" mass="28199">MVAASSLAVPTSDVTVRHIGVADLHWSLRQGLNDFLALRGDILFAGVIYPVLALLAAAFALNADMIPLIFPMAAAFSLLGPMIAIGFYELAKRREEGLDIGWSHFLDPLRGPARWQILALAAMLTLIAIAWMFVARAIYDATLGTLAPAGPVAFVSDLFGTDEGWRLIVFGNLAGLCFAIVTLAISLVSFPMLVDRRNHASDAVETSLRATLRNPLMVARWGLYVAVILAIACVPLFLGLAVALPVLGYASWHLYSRIVER</sequence>
<feature type="transmembrane region" description="Helical" evidence="1">
    <location>
        <begin position="221"/>
        <end position="247"/>
    </location>
</feature>
<keyword evidence="1" id="KW-0472">Membrane</keyword>
<dbReference type="Proteomes" id="UP000706039">
    <property type="component" value="Unassembled WGS sequence"/>
</dbReference>
<proteinExistence type="predicted"/>
<keyword evidence="3" id="KW-1185">Reference proteome</keyword>
<protein>
    <submittedName>
        <fullName evidence="2">DUF2189 domain-containing protein</fullName>
    </submittedName>
</protein>
<evidence type="ECO:0000313" key="3">
    <source>
        <dbReference type="Proteomes" id="UP000706039"/>
    </source>
</evidence>
<keyword evidence="1" id="KW-0812">Transmembrane</keyword>
<keyword evidence="1" id="KW-1133">Transmembrane helix</keyword>
<evidence type="ECO:0000313" key="2">
    <source>
        <dbReference type="EMBL" id="MBY8821199.1"/>
    </source>
</evidence>
<dbReference type="InterPro" id="IPR018692">
    <property type="entry name" value="DUF2189"/>
</dbReference>
<name>A0ABS7PIR9_9SPHN</name>
<organism evidence="2 3">
    <name type="scientific">Sphingomonas colocasiae</name>
    <dbReference type="NCBI Taxonomy" id="1848973"/>
    <lineage>
        <taxon>Bacteria</taxon>
        <taxon>Pseudomonadati</taxon>
        <taxon>Pseudomonadota</taxon>
        <taxon>Alphaproteobacteria</taxon>
        <taxon>Sphingomonadales</taxon>
        <taxon>Sphingomonadaceae</taxon>
        <taxon>Sphingomonas</taxon>
    </lineage>
</organism>
<dbReference type="Pfam" id="PF09955">
    <property type="entry name" value="DUF2189"/>
    <property type="match status" value="1"/>
</dbReference>
<evidence type="ECO:0000256" key="1">
    <source>
        <dbReference type="SAM" id="Phobius"/>
    </source>
</evidence>
<gene>
    <name evidence="2" type="ORF">K7G82_02785</name>
</gene>
<reference evidence="2 3" key="1">
    <citation type="submission" date="2021-08" db="EMBL/GenBank/DDBJ databases">
        <authorList>
            <person name="Tuo L."/>
        </authorList>
    </citation>
    <scope>NUCLEOTIDE SEQUENCE [LARGE SCALE GENOMIC DNA]</scope>
    <source>
        <strain evidence="2 3">JCM 31229</strain>
    </source>
</reference>
<dbReference type="EMBL" id="JAINVV010000001">
    <property type="protein sequence ID" value="MBY8821199.1"/>
    <property type="molecule type" value="Genomic_DNA"/>
</dbReference>
<dbReference type="RefSeq" id="WP_222988278.1">
    <property type="nucleotide sequence ID" value="NZ_JAINVV010000001.1"/>
</dbReference>
<feature type="transmembrane region" description="Helical" evidence="1">
    <location>
        <begin position="167"/>
        <end position="190"/>
    </location>
</feature>